<evidence type="ECO:0000256" key="1">
    <source>
        <dbReference type="SAM" id="MobiDB-lite"/>
    </source>
</evidence>
<dbReference type="NCBIfam" id="NF033634">
    <property type="entry name" value="SLATT_1"/>
    <property type="match status" value="1"/>
</dbReference>
<reference evidence="4" key="1">
    <citation type="submission" date="2015-10" db="EMBL/GenBank/DDBJ databases">
        <authorList>
            <person name="Ju K.-S."/>
            <person name="Doroghazi J.R."/>
            <person name="Metcalf W.W."/>
        </authorList>
    </citation>
    <scope>NUCLEOTIDE SEQUENCE [LARGE SCALE GENOMIC DNA]</scope>
    <source>
        <strain evidence="4">NRRL F-8817</strain>
    </source>
</reference>
<dbReference type="Proteomes" id="UP000053413">
    <property type="component" value="Unassembled WGS sequence"/>
</dbReference>
<protein>
    <submittedName>
        <fullName evidence="3">Uncharacterized protein</fullName>
    </submittedName>
</protein>
<proteinExistence type="predicted"/>
<keyword evidence="2" id="KW-0812">Transmembrane</keyword>
<keyword evidence="2" id="KW-1133">Transmembrane helix</keyword>
<name>A0A0X3VWE7_STRVO</name>
<organism evidence="3 4">
    <name type="scientific">Streptomyces violaceusniger</name>
    <dbReference type="NCBI Taxonomy" id="68280"/>
    <lineage>
        <taxon>Bacteria</taxon>
        <taxon>Bacillati</taxon>
        <taxon>Actinomycetota</taxon>
        <taxon>Actinomycetes</taxon>
        <taxon>Kitasatosporales</taxon>
        <taxon>Streptomycetaceae</taxon>
        <taxon>Streptomyces</taxon>
        <taxon>Streptomyces violaceusniger group</taxon>
    </lineage>
</organism>
<feature type="transmembrane region" description="Helical" evidence="2">
    <location>
        <begin position="6"/>
        <end position="25"/>
    </location>
</feature>
<evidence type="ECO:0000313" key="4">
    <source>
        <dbReference type="Proteomes" id="UP000053413"/>
    </source>
</evidence>
<evidence type="ECO:0000313" key="3">
    <source>
        <dbReference type="EMBL" id="KUL48973.1"/>
    </source>
</evidence>
<gene>
    <name evidence="3" type="ORF">ADL28_27595</name>
</gene>
<feature type="region of interest" description="Disordered" evidence="1">
    <location>
        <begin position="79"/>
        <end position="105"/>
    </location>
</feature>
<dbReference type="AlphaFoldDB" id="A0A0X3VWE7"/>
<sequence>MTLEQWLTVGLSLAVGLAAGFMGYFKFRERSFYLQQTADLIEQEVNAMTLGIADYSGMNRQESLARLVERVEVFRNEQRRRQQQLDQPVEEQVAGSAEWSRSSTG</sequence>
<accession>A0A0X3VWE7</accession>
<keyword evidence="2" id="KW-0472">Membrane</keyword>
<comment type="caution">
    <text evidence="3">The sequence shown here is derived from an EMBL/GenBank/DDBJ whole genome shotgun (WGS) entry which is preliminary data.</text>
</comment>
<dbReference type="EMBL" id="LLZJ01000370">
    <property type="protein sequence ID" value="KUL48973.1"/>
    <property type="molecule type" value="Genomic_DNA"/>
</dbReference>
<evidence type="ECO:0000256" key="2">
    <source>
        <dbReference type="SAM" id="Phobius"/>
    </source>
</evidence>